<dbReference type="InterPro" id="IPR038717">
    <property type="entry name" value="Tc1-like_DDE_dom"/>
</dbReference>
<dbReference type="EMBL" id="JH668420">
    <property type="protein sequence ID" value="KAG6452269.1"/>
    <property type="molecule type" value="Genomic_DNA"/>
</dbReference>
<name>A0A922CNB9_MANSE</name>
<evidence type="ECO:0000259" key="1">
    <source>
        <dbReference type="Pfam" id="PF01498"/>
    </source>
</evidence>
<dbReference type="InterPro" id="IPR002492">
    <property type="entry name" value="Transposase_Tc1-like"/>
</dbReference>
<evidence type="ECO:0000259" key="2">
    <source>
        <dbReference type="Pfam" id="PF13358"/>
    </source>
</evidence>
<evidence type="ECO:0008006" key="5">
    <source>
        <dbReference type="Google" id="ProtNLM"/>
    </source>
</evidence>
<dbReference type="InterPro" id="IPR052338">
    <property type="entry name" value="Transposase_5"/>
</dbReference>
<reference evidence="3" key="1">
    <citation type="journal article" date="2016" name="Insect Biochem. Mol. Biol.">
        <title>Multifaceted biological insights from a draft genome sequence of the tobacco hornworm moth, Manduca sexta.</title>
        <authorList>
            <person name="Kanost M.R."/>
            <person name="Arrese E.L."/>
            <person name="Cao X."/>
            <person name="Chen Y.R."/>
            <person name="Chellapilla S."/>
            <person name="Goldsmith M.R."/>
            <person name="Grosse-Wilde E."/>
            <person name="Heckel D.G."/>
            <person name="Herndon N."/>
            <person name="Jiang H."/>
            <person name="Papanicolaou A."/>
            <person name="Qu J."/>
            <person name="Soulages J.L."/>
            <person name="Vogel H."/>
            <person name="Walters J."/>
            <person name="Waterhouse R.M."/>
            <person name="Ahn S.J."/>
            <person name="Almeida F.C."/>
            <person name="An C."/>
            <person name="Aqrawi P."/>
            <person name="Bretschneider A."/>
            <person name="Bryant W.B."/>
            <person name="Bucks S."/>
            <person name="Chao H."/>
            <person name="Chevignon G."/>
            <person name="Christen J.M."/>
            <person name="Clarke D.F."/>
            <person name="Dittmer N.T."/>
            <person name="Ferguson L.C.F."/>
            <person name="Garavelou S."/>
            <person name="Gordon K.H.J."/>
            <person name="Gunaratna R.T."/>
            <person name="Han Y."/>
            <person name="Hauser F."/>
            <person name="He Y."/>
            <person name="Heidel-Fischer H."/>
            <person name="Hirsh A."/>
            <person name="Hu Y."/>
            <person name="Jiang H."/>
            <person name="Kalra D."/>
            <person name="Klinner C."/>
            <person name="Konig C."/>
            <person name="Kovar C."/>
            <person name="Kroll A.R."/>
            <person name="Kuwar S.S."/>
            <person name="Lee S.L."/>
            <person name="Lehman R."/>
            <person name="Li K."/>
            <person name="Li Z."/>
            <person name="Liang H."/>
            <person name="Lovelace S."/>
            <person name="Lu Z."/>
            <person name="Mansfield J.H."/>
            <person name="McCulloch K.J."/>
            <person name="Mathew T."/>
            <person name="Morton B."/>
            <person name="Muzny D.M."/>
            <person name="Neunemann D."/>
            <person name="Ongeri F."/>
            <person name="Pauchet Y."/>
            <person name="Pu L.L."/>
            <person name="Pyrousis I."/>
            <person name="Rao X.J."/>
            <person name="Redding A."/>
            <person name="Roesel C."/>
            <person name="Sanchez-Gracia A."/>
            <person name="Schaack S."/>
            <person name="Shukla A."/>
            <person name="Tetreau G."/>
            <person name="Wang Y."/>
            <person name="Xiong G.H."/>
            <person name="Traut W."/>
            <person name="Walsh T.K."/>
            <person name="Worley K.C."/>
            <person name="Wu D."/>
            <person name="Wu W."/>
            <person name="Wu Y.Q."/>
            <person name="Zhang X."/>
            <person name="Zou Z."/>
            <person name="Zucker H."/>
            <person name="Briscoe A.D."/>
            <person name="Burmester T."/>
            <person name="Clem R.J."/>
            <person name="Feyereisen R."/>
            <person name="Grimmelikhuijzen C.J.P."/>
            <person name="Hamodrakas S.J."/>
            <person name="Hansson B.S."/>
            <person name="Huguet E."/>
            <person name="Jermiin L.S."/>
            <person name="Lan Q."/>
            <person name="Lehman H.K."/>
            <person name="Lorenzen M."/>
            <person name="Merzendorfer H."/>
            <person name="Michalopoulos I."/>
            <person name="Morton D.B."/>
            <person name="Muthukrishnan S."/>
            <person name="Oakeshott J.G."/>
            <person name="Palmer W."/>
            <person name="Park Y."/>
            <person name="Passarelli A.L."/>
            <person name="Rozas J."/>
            <person name="Schwartz L.M."/>
            <person name="Smith W."/>
            <person name="Southgate A."/>
            <person name="Vilcinskas A."/>
            <person name="Vogt R."/>
            <person name="Wang P."/>
            <person name="Werren J."/>
            <person name="Yu X.Q."/>
            <person name="Zhou J.J."/>
            <person name="Brown S.J."/>
            <person name="Scherer S.E."/>
            <person name="Richards S."/>
            <person name="Blissard G.W."/>
        </authorList>
    </citation>
    <scope>NUCLEOTIDE SEQUENCE</scope>
</reference>
<reference evidence="3" key="2">
    <citation type="submission" date="2020-12" db="EMBL/GenBank/DDBJ databases">
        <authorList>
            <person name="Kanost M."/>
        </authorList>
    </citation>
    <scope>NUCLEOTIDE SEQUENCE</scope>
</reference>
<dbReference type="Pfam" id="PF13358">
    <property type="entry name" value="DDE_3"/>
    <property type="match status" value="1"/>
</dbReference>
<organism evidence="3 4">
    <name type="scientific">Manduca sexta</name>
    <name type="common">Tobacco hawkmoth</name>
    <name type="synonym">Tobacco hornworm</name>
    <dbReference type="NCBI Taxonomy" id="7130"/>
    <lineage>
        <taxon>Eukaryota</taxon>
        <taxon>Metazoa</taxon>
        <taxon>Ecdysozoa</taxon>
        <taxon>Arthropoda</taxon>
        <taxon>Hexapoda</taxon>
        <taxon>Insecta</taxon>
        <taxon>Pterygota</taxon>
        <taxon>Neoptera</taxon>
        <taxon>Endopterygota</taxon>
        <taxon>Lepidoptera</taxon>
        <taxon>Glossata</taxon>
        <taxon>Ditrysia</taxon>
        <taxon>Bombycoidea</taxon>
        <taxon>Sphingidae</taxon>
        <taxon>Sphinginae</taxon>
        <taxon>Sphingini</taxon>
        <taxon>Manduca</taxon>
    </lineage>
</organism>
<dbReference type="PANTHER" id="PTHR23022">
    <property type="entry name" value="TRANSPOSABLE ELEMENT-RELATED"/>
    <property type="match status" value="1"/>
</dbReference>
<feature type="domain" description="Tc1-like transposase DDE" evidence="2">
    <location>
        <begin position="146"/>
        <end position="292"/>
    </location>
</feature>
<dbReference type="NCBIfam" id="NF033545">
    <property type="entry name" value="transpos_IS630"/>
    <property type="match status" value="1"/>
</dbReference>
<dbReference type="AlphaFoldDB" id="A0A922CNB9"/>
<dbReference type="Pfam" id="PF01498">
    <property type="entry name" value="HTH_Tnp_Tc3_2"/>
    <property type="match status" value="1"/>
</dbReference>
<dbReference type="InterPro" id="IPR047655">
    <property type="entry name" value="Transpos_IS630-like"/>
</dbReference>
<dbReference type="GO" id="GO:0003677">
    <property type="term" value="F:DNA binding"/>
    <property type="evidence" value="ECO:0007669"/>
    <property type="project" value="InterPro"/>
</dbReference>
<feature type="domain" description="Transposase Tc1-like" evidence="1">
    <location>
        <begin position="69"/>
        <end position="140"/>
    </location>
</feature>
<proteinExistence type="predicted"/>
<keyword evidence="4" id="KW-1185">Reference proteome</keyword>
<dbReference type="Proteomes" id="UP000791440">
    <property type="component" value="Unassembled WGS sequence"/>
</dbReference>
<comment type="caution">
    <text evidence="3">The sequence shown here is derived from an EMBL/GenBank/DDBJ whole genome shotgun (WGS) entry which is preliminary data.</text>
</comment>
<dbReference type="PANTHER" id="PTHR23022:SF134">
    <property type="entry name" value="TRANSPOSABLE ELEMENT TC1 TRANSPOSASE"/>
    <property type="match status" value="1"/>
</dbReference>
<dbReference type="GO" id="GO:0006313">
    <property type="term" value="P:DNA transposition"/>
    <property type="evidence" value="ECO:0007669"/>
    <property type="project" value="InterPro"/>
</dbReference>
<protein>
    <recommendedName>
        <fullName evidence="5">Transposase</fullName>
    </recommendedName>
</protein>
<evidence type="ECO:0000313" key="3">
    <source>
        <dbReference type="EMBL" id="KAG6452269.1"/>
    </source>
</evidence>
<evidence type="ECO:0000313" key="4">
    <source>
        <dbReference type="Proteomes" id="UP000791440"/>
    </source>
</evidence>
<dbReference type="GO" id="GO:0015074">
    <property type="term" value="P:DNA integration"/>
    <property type="evidence" value="ECO:0007669"/>
    <property type="project" value="InterPro"/>
</dbReference>
<accession>A0A922CNB9</accession>
<sequence length="332" mass="39008">MSVKYLKRYEAVFLVYHSKGPKLTYKSAAKHIKKSESFVKKWVKRFSEVGNVDDLPERGSSRVTTEQEDRAIIRLFQNTPGLSLRTAQLKLRKKGIDISLNTIRSRMSENDISFRSTLKKPLLSEKHVEKRLNWAKENLDRDWSNVIFTDESSFWAWSSLSKAWTSKHNRLLQRTVKHPVKVNVWGCFCQSGFGCLFVFTGILNAERMCKIYQKCLMRSAKKFFGSDTTTWVLQEDNDPKHRSKLCSEWKRQNNIITMAWPAMSPDANPIENVWSYIKMQLRGRPVFTEKQLRYQIRKIWRSLPSEYAENLVKSMNKRCEAIINNNGDWTNY</sequence>
<gene>
    <name evidence="3" type="ORF">O3G_MSEX007545</name>
</gene>